<evidence type="ECO:0000313" key="2">
    <source>
        <dbReference type="EMBL" id="SDK80578.1"/>
    </source>
</evidence>
<dbReference type="Proteomes" id="UP000198882">
    <property type="component" value="Unassembled WGS sequence"/>
</dbReference>
<name>A0A1G9EWZ8_9EURY</name>
<keyword evidence="3" id="KW-1185">Reference proteome</keyword>
<accession>A0A1G9EWZ8</accession>
<dbReference type="AlphaFoldDB" id="A0A1G9EWZ8"/>
<organism evidence="2 3">
    <name type="scientific">Natronorubrum texcoconense</name>
    <dbReference type="NCBI Taxonomy" id="1095776"/>
    <lineage>
        <taxon>Archaea</taxon>
        <taxon>Methanobacteriati</taxon>
        <taxon>Methanobacteriota</taxon>
        <taxon>Stenosarchaea group</taxon>
        <taxon>Halobacteria</taxon>
        <taxon>Halobacteriales</taxon>
        <taxon>Natrialbaceae</taxon>
        <taxon>Natronorubrum</taxon>
    </lineage>
</organism>
<evidence type="ECO:0000313" key="3">
    <source>
        <dbReference type="Proteomes" id="UP000198882"/>
    </source>
</evidence>
<dbReference type="RefSeq" id="WP_162832107.1">
    <property type="nucleotide sequence ID" value="NZ_FNFE01000007.1"/>
</dbReference>
<protein>
    <submittedName>
        <fullName evidence="2">Uncharacterized protein</fullName>
    </submittedName>
</protein>
<dbReference type="STRING" id="1095776.SAMN04515672_4008"/>
<keyword evidence="1" id="KW-0812">Transmembrane</keyword>
<feature type="transmembrane region" description="Helical" evidence="1">
    <location>
        <begin position="31"/>
        <end position="50"/>
    </location>
</feature>
<dbReference type="EMBL" id="FNFE01000007">
    <property type="protein sequence ID" value="SDK80578.1"/>
    <property type="molecule type" value="Genomic_DNA"/>
</dbReference>
<gene>
    <name evidence="2" type="ORF">SAMN04515672_4008</name>
</gene>
<sequence length="54" mass="5875">MQLFGSKSGTVVWLLIGIGTAALALHNDNRLTAIIAIGWITLAVFSWAEYRKAD</sequence>
<reference evidence="3" key="1">
    <citation type="submission" date="2016-10" db="EMBL/GenBank/DDBJ databases">
        <authorList>
            <person name="Varghese N."/>
            <person name="Submissions S."/>
        </authorList>
    </citation>
    <scope>NUCLEOTIDE SEQUENCE [LARGE SCALE GENOMIC DNA]</scope>
    <source>
        <strain evidence="3">B4,CECT 8067,JCM 17497</strain>
    </source>
</reference>
<keyword evidence="1" id="KW-1133">Transmembrane helix</keyword>
<feature type="transmembrane region" description="Helical" evidence="1">
    <location>
        <begin position="7"/>
        <end position="25"/>
    </location>
</feature>
<proteinExistence type="predicted"/>
<evidence type="ECO:0000256" key="1">
    <source>
        <dbReference type="SAM" id="Phobius"/>
    </source>
</evidence>
<keyword evidence="1" id="KW-0472">Membrane</keyword>